<evidence type="ECO:0000313" key="3">
    <source>
        <dbReference type="EMBL" id="GIH06453.1"/>
    </source>
</evidence>
<name>A0A8J3Q962_9ACTN</name>
<sequence length="209" mass="22954">MPIHHAVLSLLRAGPSHGYELKNAFEAAVGPQWGPLNIGHLYQVLERLSRDGMVVSHRVSQDVKPDRLVYEITEAGGAELAEWMAAPTPRTAGFRDDFFLKVMAAARTREAGLLRSVLSGQRTFLLQELRNLEKLRREHSADPMVSLLVSAAARHVTADLGFLDDVEAELLDREGLSRIPAEPVATTDPGSQTSRRSAARPRTPRAHPG</sequence>
<evidence type="ECO:0000256" key="1">
    <source>
        <dbReference type="SAM" id="MobiDB-lite"/>
    </source>
</evidence>
<accession>A0A8J3Q962</accession>
<dbReference type="Pfam" id="PF03551">
    <property type="entry name" value="PadR"/>
    <property type="match status" value="1"/>
</dbReference>
<dbReference type="Gene3D" id="1.10.10.10">
    <property type="entry name" value="Winged helix-like DNA-binding domain superfamily/Winged helix DNA-binding domain"/>
    <property type="match status" value="1"/>
</dbReference>
<organism evidence="3 4">
    <name type="scientific">Rhizocola hellebori</name>
    <dbReference type="NCBI Taxonomy" id="1392758"/>
    <lineage>
        <taxon>Bacteria</taxon>
        <taxon>Bacillati</taxon>
        <taxon>Actinomycetota</taxon>
        <taxon>Actinomycetes</taxon>
        <taxon>Micromonosporales</taxon>
        <taxon>Micromonosporaceae</taxon>
        <taxon>Rhizocola</taxon>
    </lineage>
</organism>
<protein>
    <submittedName>
        <fullName evidence="3">PadR family transcriptional regulator</fullName>
    </submittedName>
</protein>
<feature type="compositionally biased region" description="Basic residues" evidence="1">
    <location>
        <begin position="197"/>
        <end position="209"/>
    </location>
</feature>
<comment type="caution">
    <text evidence="3">The sequence shown here is derived from an EMBL/GenBank/DDBJ whole genome shotgun (WGS) entry which is preliminary data.</text>
</comment>
<dbReference type="AlphaFoldDB" id="A0A8J3Q962"/>
<dbReference type="EMBL" id="BONY01000027">
    <property type="protein sequence ID" value="GIH06453.1"/>
    <property type="molecule type" value="Genomic_DNA"/>
</dbReference>
<dbReference type="Proteomes" id="UP000612899">
    <property type="component" value="Unassembled WGS sequence"/>
</dbReference>
<dbReference type="RefSeq" id="WP_203910269.1">
    <property type="nucleotide sequence ID" value="NZ_BONY01000027.1"/>
</dbReference>
<dbReference type="InterPro" id="IPR036388">
    <property type="entry name" value="WH-like_DNA-bd_sf"/>
</dbReference>
<reference evidence="3" key="1">
    <citation type="submission" date="2021-01" db="EMBL/GenBank/DDBJ databases">
        <title>Whole genome shotgun sequence of Rhizocola hellebori NBRC 109834.</title>
        <authorList>
            <person name="Komaki H."/>
            <person name="Tamura T."/>
        </authorList>
    </citation>
    <scope>NUCLEOTIDE SEQUENCE</scope>
    <source>
        <strain evidence="3">NBRC 109834</strain>
    </source>
</reference>
<dbReference type="SUPFAM" id="SSF46785">
    <property type="entry name" value="Winged helix' DNA-binding domain"/>
    <property type="match status" value="1"/>
</dbReference>
<evidence type="ECO:0000259" key="2">
    <source>
        <dbReference type="Pfam" id="PF03551"/>
    </source>
</evidence>
<keyword evidence="4" id="KW-1185">Reference proteome</keyword>
<dbReference type="PANTHER" id="PTHR43252">
    <property type="entry name" value="TRANSCRIPTIONAL REGULATOR YQJI"/>
    <property type="match status" value="1"/>
</dbReference>
<proteinExistence type="predicted"/>
<evidence type="ECO:0000313" key="4">
    <source>
        <dbReference type="Proteomes" id="UP000612899"/>
    </source>
</evidence>
<feature type="region of interest" description="Disordered" evidence="1">
    <location>
        <begin position="177"/>
        <end position="209"/>
    </location>
</feature>
<feature type="domain" description="Transcription regulator PadR N-terminal" evidence="2">
    <location>
        <begin position="7"/>
        <end position="82"/>
    </location>
</feature>
<dbReference type="InterPro" id="IPR036390">
    <property type="entry name" value="WH_DNA-bd_sf"/>
</dbReference>
<gene>
    <name evidence="3" type="ORF">Rhe02_45200</name>
</gene>
<dbReference type="InterPro" id="IPR005149">
    <property type="entry name" value="Tscrpt_reg_PadR_N"/>
</dbReference>
<dbReference type="PANTHER" id="PTHR43252:SF2">
    <property type="entry name" value="TRANSCRIPTION REGULATOR, PADR-LIKE FAMILY"/>
    <property type="match status" value="1"/>
</dbReference>